<dbReference type="Pfam" id="PF07765">
    <property type="entry name" value="KIP1"/>
    <property type="match status" value="1"/>
</dbReference>
<dbReference type="Proteomes" id="UP001180020">
    <property type="component" value="Unassembled WGS sequence"/>
</dbReference>
<proteinExistence type="inferred from homology"/>
<organism evidence="6 7">
    <name type="scientific">Acorus calamus</name>
    <name type="common">Sweet flag</name>
    <dbReference type="NCBI Taxonomy" id="4465"/>
    <lineage>
        <taxon>Eukaryota</taxon>
        <taxon>Viridiplantae</taxon>
        <taxon>Streptophyta</taxon>
        <taxon>Embryophyta</taxon>
        <taxon>Tracheophyta</taxon>
        <taxon>Spermatophyta</taxon>
        <taxon>Magnoliopsida</taxon>
        <taxon>Liliopsida</taxon>
        <taxon>Acoraceae</taxon>
        <taxon>Acorus</taxon>
    </lineage>
</organism>
<dbReference type="PROSITE" id="PS51774">
    <property type="entry name" value="NAB"/>
    <property type="match status" value="1"/>
</dbReference>
<evidence type="ECO:0000256" key="1">
    <source>
        <dbReference type="ARBA" id="ARBA00023054"/>
    </source>
</evidence>
<name>A0AAV9FCJ4_ACOCL</name>
<dbReference type="GO" id="GO:0003779">
    <property type="term" value="F:actin binding"/>
    <property type="evidence" value="ECO:0007669"/>
    <property type="project" value="InterPro"/>
</dbReference>
<gene>
    <name evidence="6" type="ORF">QJS10_CPA03g00903</name>
</gene>
<feature type="compositionally biased region" description="Low complexity" evidence="4">
    <location>
        <begin position="159"/>
        <end position="181"/>
    </location>
</feature>
<dbReference type="GO" id="GO:0005774">
    <property type="term" value="C:vacuolar membrane"/>
    <property type="evidence" value="ECO:0007669"/>
    <property type="project" value="TreeGrafter"/>
</dbReference>
<comment type="caution">
    <text evidence="6">The sequence shown here is derived from an EMBL/GenBank/DDBJ whole genome shotgun (WGS) entry which is preliminary data.</text>
</comment>
<evidence type="ECO:0000256" key="4">
    <source>
        <dbReference type="SAM" id="MobiDB-lite"/>
    </source>
</evidence>
<protein>
    <recommendedName>
        <fullName evidence="5">NAB domain-containing protein</fullName>
    </recommendedName>
</protein>
<evidence type="ECO:0000256" key="3">
    <source>
        <dbReference type="SAM" id="Coils"/>
    </source>
</evidence>
<reference evidence="6" key="2">
    <citation type="submission" date="2023-06" db="EMBL/GenBank/DDBJ databases">
        <authorList>
            <person name="Ma L."/>
            <person name="Liu K.-W."/>
            <person name="Li Z."/>
            <person name="Hsiao Y.-Y."/>
            <person name="Qi Y."/>
            <person name="Fu T."/>
            <person name="Tang G."/>
            <person name="Zhang D."/>
            <person name="Sun W.-H."/>
            <person name="Liu D.-K."/>
            <person name="Li Y."/>
            <person name="Chen G.-Z."/>
            <person name="Liu X.-D."/>
            <person name="Liao X.-Y."/>
            <person name="Jiang Y.-T."/>
            <person name="Yu X."/>
            <person name="Hao Y."/>
            <person name="Huang J."/>
            <person name="Zhao X.-W."/>
            <person name="Ke S."/>
            <person name="Chen Y.-Y."/>
            <person name="Wu W.-L."/>
            <person name="Hsu J.-L."/>
            <person name="Lin Y.-F."/>
            <person name="Huang M.-D."/>
            <person name="Li C.-Y."/>
            <person name="Huang L."/>
            <person name="Wang Z.-W."/>
            <person name="Zhao X."/>
            <person name="Zhong W.-Y."/>
            <person name="Peng D.-H."/>
            <person name="Ahmad S."/>
            <person name="Lan S."/>
            <person name="Zhang J.-S."/>
            <person name="Tsai W.-C."/>
            <person name="Van De Peer Y."/>
            <person name="Liu Z.-J."/>
        </authorList>
    </citation>
    <scope>NUCLEOTIDE SEQUENCE</scope>
    <source>
        <strain evidence="6">CP</strain>
        <tissue evidence="6">Leaves</tissue>
    </source>
</reference>
<evidence type="ECO:0000313" key="6">
    <source>
        <dbReference type="EMBL" id="KAK1322342.1"/>
    </source>
</evidence>
<comment type="similarity">
    <text evidence="2">Belongs to the NET family.</text>
</comment>
<dbReference type="PANTHER" id="PTHR32258:SF3">
    <property type="entry name" value="PROTEIN NETWORKED 4A"/>
    <property type="match status" value="1"/>
</dbReference>
<evidence type="ECO:0000313" key="7">
    <source>
        <dbReference type="Proteomes" id="UP001180020"/>
    </source>
</evidence>
<dbReference type="InterPro" id="IPR051861">
    <property type="entry name" value="NET_actin-binding_domain"/>
</dbReference>
<sequence>MDSHKLRKMQSRKSHSWWWDSHISPKNSKWLAENLEEMDKSVKLMLKLIEDDGDSFAKKAEMYYERRPELVSRVEEFYRMYRSLAERYDNVTGELRKNIPSDLQSQNSGNGSDYGSEPMTPSPEQTPEHKPARRKSFHRAAGFDVFLGSGGGSSDLSRKCSSGGSSSSSSDSGSESDNDASVTHPGLENGNGQHDELQHRILKLEEELVIANEKLRASEEEIRRLNSEVETAGSDNELLCSRILELEEAFLVSNKRLHTSEEEATRMKNESETLCDTISGLENELVYVPKKLQVSEEEVVILRVELEKNRASEEQVLEREARISVLESEILDHQRTIEELTMSLKQSSLENAELKAAVLGHKTTIDRLTAEVNRISERFSEDVQDVQAETTDCKHAIEELKRAISDICAKRSQEMTELEAVISESTNARVILEAKAKQLEMENTEKDKRVEELNRNLDTLMTERDELRARAESLQCVERHLEQLHREHARLISEAEEARKACEGMRGRVAELEETVLDGAEGKREAIRQLCMSLEHYRDGYRRLCQAIVHKRTAVIAS</sequence>
<keyword evidence="1 3" id="KW-0175">Coiled coil</keyword>
<feature type="region of interest" description="Disordered" evidence="4">
    <location>
        <begin position="152"/>
        <end position="195"/>
    </location>
</feature>
<feature type="compositionally biased region" description="Polar residues" evidence="4">
    <location>
        <begin position="101"/>
        <end position="113"/>
    </location>
</feature>
<evidence type="ECO:0000259" key="5">
    <source>
        <dbReference type="PROSITE" id="PS51774"/>
    </source>
</evidence>
<dbReference type="AlphaFoldDB" id="A0AAV9FCJ4"/>
<accession>A0AAV9FCJ4</accession>
<dbReference type="PANTHER" id="PTHR32258">
    <property type="entry name" value="PROTEIN NETWORKED 4A"/>
    <property type="match status" value="1"/>
</dbReference>
<feature type="coiled-coil region" evidence="3">
    <location>
        <begin position="422"/>
        <end position="515"/>
    </location>
</feature>
<feature type="domain" description="NAB" evidence="5">
    <location>
        <begin position="15"/>
        <end position="95"/>
    </location>
</feature>
<dbReference type="EMBL" id="JAUJYO010000003">
    <property type="protein sequence ID" value="KAK1322342.1"/>
    <property type="molecule type" value="Genomic_DNA"/>
</dbReference>
<dbReference type="InterPro" id="IPR011684">
    <property type="entry name" value="NAB"/>
</dbReference>
<evidence type="ECO:0000256" key="2">
    <source>
        <dbReference type="ARBA" id="ARBA00038006"/>
    </source>
</evidence>
<keyword evidence="7" id="KW-1185">Reference proteome</keyword>
<dbReference type="Gene3D" id="1.10.287.1490">
    <property type="match status" value="1"/>
</dbReference>
<feature type="region of interest" description="Disordered" evidence="4">
    <location>
        <begin position="97"/>
        <end position="135"/>
    </location>
</feature>
<reference evidence="6" key="1">
    <citation type="journal article" date="2023" name="Nat. Commun.">
        <title>Diploid and tetraploid genomes of Acorus and the evolution of monocots.</title>
        <authorList>
            <person name="Ma L."/>
            <person name="Liu K.W."/>
            <person name="Li Z."/>
            <person name="Hsiao Y.Y."/>
            <person name="Qi Y."/>
            <person name="Fu T."/>
            <person name="Tang G.D."/>
            <person name="Zhang D."/>
            <person name="Sun W.H."/>
            <person name="Liu D.K."/>
            <person name="Li Y."/>
            <person name="Chen G.Z."/>
            <person name="Liu X.D."/>
            <person name="Liao X.Y."/>
            <person name="Jiang Y.T."/>
            <person name="Yu X."/>
            <person name="Hao Y."/>
            <person name="Huang J."/>
            <person name="Zhao X.W."/>
            <person name="Ke S."/>
            <person name="Chen Y.Y."/>
            <person name="Wu W.L."/>
            <person name="Hsu J.L."/>
            <person name="Lin Y.F."/>
            <person name="Huang M.D."/>
            <person name="Li C.Y."/>
            <person name="Huang L."/>
            <person name="Wang Z.W."/>
            <person name="Zhao X."/>
            <person name="Zhong W.Y."/>
            <person name="Peng D.H."/>
            <person name="Ahmad S."/>
            <person name="Lan S."/>
            <person name="Zhang J.S."/>
            <person name="Tsai W.C."/>
            <person name="Van de Peer Y."/>
            <person name="Liu Z.J."/>
        </authorList>
    </citation>
    <scope>NUCLEOTIDE SEQUENCE</scope>
    <source>
        <strain evidence="6">CP</strain>
    </source>
</reference>